<comment type="caution">
    <text evidence="10">The sequence shown here is derived from an EMBL/GenBank/DDBJ whole genome shotgun (WGS) entry which is preliminary data.</text>
</comment>
<name>A0ABT6ZJN1_9ACTN</name>
<dbReference type="InterPro" id="IPR016032">
    <property type="entry name" value="Sig_transdc_resp-reg_C-effctor"/>
</dbReference>
<evidence type="ECO:0000256" key="5">
    <source>
        <dbReference type="ARBA" id="ARBA00023163"/>
    </source>
</evidence>
<evidence type="ECO:0000259" key="8">
    <source>
        <dbReference type="PROSITE" id="PS50110"/>
    </source>
</evidence>
<dbReference type="CDD" id="cd17574">
    <property type="entry name" value="REC_OmpR"/>
    <property type="match status" value="1"/>
</dbReference>
<evidence type="ECO:0000313" key="11">
    <source>
        <dbReference type="Proteomes" id="UP001431693"/>
    </source>
</evidence>
<dbReference type="InterPro" id="IPR001867">
    <property type="entry name" value="OmpR/PhoB-type_DNA-bd"/>
</dbReference>
<dbReference type="PANTHER" id="PTHR48111:SF21">
    <property type="entry name" value="DNA-BINDING DUAL MASTER TRANSCRIPTIONAL REGULATOR RPAA"/>
    <property type="match status" value="1"/>
</dbReference>
<keyword evidence="11" id="KW-1185">Reference proteome</keyword>
<feature type="domain" description="Response regulatory" evidence="8">
    <location>
        <begin position="9"/>
        <end position="122"/>
    </location>
</feature>
<dbReference type="Pfam" id="PF00072">
    <property type="entry name" value="Response_reg"/>
    <property type="match status" value="1"/>
</dbReference>
<evidence type="ECO:0000259" key="9">
    <source>
        <dbReference type="PROSITE" id="PS51755"/>
    </source>
</evidence>
<proteinExistence type="predicted"/>
<dbReference type="PROSITE" id="PS51755">
    <property type="entry name" value="OMPR_PHOB"/>
    <property type="match status" value="1"/>
</dbReference>
<dbReference type="InterPro" id="IPR001789">
    <property type="entry name" value="Sig_transdc_resp-reg_receiver"/>
</dbReference>
<evidence type="ECO:0000256" key="3">
    <source>
        <dbReference type="ARBA" id="ARBA00023015"/>
    </source>
</evidence>
<dbReference type="SMART" id="SM00862">
    <property type="entry name" value="Trans_reg_C"/>
    <property type="match status" value="1"/>
</dbReference>
<sequence>MEVLLEHRADLLRRRHAGDAQLCASVFENEGFRVRTFVTGDALLAAFAEKPCDLVLLDVMMPGRDGIAVLGELRQRSTVPAIMLTAKDGDDDYCTGLALGADDYVTKPFKANLLVAKVRALLRRATMAPAREARSLSCGNLRYIVETGEFLAAEERLALSPLERGLLGTYTSEPGRLVTRERLLHEVWGFEDPGSVDTRAVDEANRRLRRKLLAAGASHYNQTVWGRGWTLAPAEAPER</sequence>
<dbReference type="SUPFAM" id="SSF46894">
    <property type="entry name" value="C-terminal effector domain of the bipartite response regulators"/>
    <property type="match status" value="1"/>
</dbReference>
<dbReference type="SUPFAM" id="SSF52172">
    <property type="entry name" value="CheY-like"/>
    <property type="match status" value="1"/>
</dbReference>
<dbReference type="EMBL" id="JASJEX010000002">
    <property type="protein sequence ID" value="MDJ1129263.1"/>
    <property type="molecule type" value="Genomic_DNA"/>
</dbReference>
<dbReference type="SMART" id="SM00448">
    <property type="entry name" value="REC"/>
    <property type="match status" value="1"/>
</dbReference>
<evidence type="ECO:0000256" key="4">
    <source>
        <dbReference type="ARBA" id="ARBA00023125"/>
    </source>
</evidence>
<dbReference type="Pfam" id="PF00486">
    <property type="entry name" value="Trans_reg_C"/>
    <property type="match status" value="1"/>
</dbReference>
<keyword evidence="4 7" id="KW-0238">DNA-binding</keyword>
<gene>
    <name evidence="10" type="ORF">QJ043_04115</name>
</gene>
<dbReference type="PANTHER" id="PTHR48111">
    <property type="entry name" value="REGULATOR OF RPOS"/>
    <property type="match status" value="1"/>
</dbReference>
<feature type="modified residue" description="4-aspartylphosphate" evidence="6">
    <location>
        <position position="58"/>
    </location>
</feature>
<keyword evidence="1 6" id="KW-0597">Phosphoprotein</keyword>
<dbReference type="InterPro" id="IPR036388">
    <property type="entry name" value="WH-like_DNA-bd_sf"/>
</dbReference>
<evidence type="ECO:0000256" key="2">
    <source>
        <dbReference type="ARBA" id="ARBA00023012"/>
    </source>
</evidence>
<evidence type="ECO:0000256" key="6">
    <source>
        <dbReference type="PROSITE-ProRule" id="PRU00169"/>
    </source>
</evidence>
<evidence type="ECO:0000256" key="7">
    <source>
        <dbReference type="PROSITE-ProRule" id="PRU01091"/>
    </source>
</evidence>
<evidence type="ECO:0000256" key="1">
    <source>
        <dbReference type="ARBA" id="ARBA00022553"/>
    </source>
</evidence>
<dbReference type="CDD" id="cd00383">
    <property type="entry name" value="trans_reg_C"/>
    <property type="match status" value="1"/>
</dbReference>
<reference evidence="10" key="1">
    <citation type="submission" date="2023-05" db="EMBL/GenBank/DDBJ databases">
        <title>[olsenella] sp. nov., isolated from a pig farm feces dump.</title>
        <authorList>
            <person name="Chang Y.-H."/>
        </authorList>
    </citation>
    <scope>NUCLEOTIDE SEQUENCE</scope>
    <source>
        <strain evidence="10">YH-ols2217</strain>
    </source>
</reference>
<keyword evidence="5" id="KW-0804">Transcription</keyword>
<dbReference type="InterPro" id="IPR011006">
    <property type="entry name" value="CheY-like_superfamily"/>
</dbReference>
<evidence type="ECO:0000313" key="10">
    <source>
        <dbReference type="EMBL" id="MDJ1129263.1"/>
    </source>
</evidence>
<feature type="domain" description="OmpR/PhoB-type" evidence="9">
    <location>
        <begin position="133"/>
        <end position="233"/>
    </location>
</feature>
<dbReference type="Gene3D" id="6.10.250.690">
    <property type="match status" value="1"/>
</dbReference>
<organism evidence="10 11">
    <name type="scientific">Kribbibacterium absianum</name>
    <dbReference type="NCBI Taxonomy" id="3044210"/>
    <lineage>
        <taxon>Bacteria</taxon>
        <taxon>Bacillati</taxon>
        <taxon>Actinomycetota</taxon>
        <taxon>Coriobacteriia</taxon>
        <taxon>Coriobacteriales</taxon>
        <taxon>Kribbibacteriaceae</taxon>
        <taxon>Kribbibacterium</taxon>
    </lineage>
</organism>
<dbReference type="Gene3D" id="1.10.10.10">
    <property type="entry name" value="Winged helix-like DNA-binding domain superfamily/Winged helix DNA-binding domain"/>
    <property type="match status" value="1"/>
</dbReference>
<accession>A0ABT6ZJN1</accession>
<dbReference type="Proteomes" id="UP001431693">
    <property type="component" value="Unassembled WGS sequence"/>
</dbReference>
<dbReference type="Gene3D" id="3.40.50.2300">
    <property type="match status" value="1"/>
</dbReference>
<keyword evidence="3" id="KW-0805">Transcription regulation</keyword>
<dbReference type="RefSeq" id="WP_283713925.1">
    <property type="nucleotide sequence ID" value="NZ_JASJEW010000008.1"/>
</dbReference>
<dbReference type="InterPro" id="IPR039420">
    <property type="entry name" value="WalR-like"/>
</dbReference>
<feature type="DNA-binding region" description="OmpR/PhoB-type" evidence="7">
    <location>
        <begin position="133"/>
        <end position="233"/>
    </location>
</feature>
<keyword evidence="2" id="KW-0902">Two-component regulatory system</keyword>
<protein>
    <submittedName>
        <fullName evidence="10">Response regulator transcription factor</fullName>
    </submittedName>
</protein>
<dbReference type="PROSITE" id="PS50110">
    <property type="entry name" value="RESPONSE_REGULATORY"/>
    <property type="match status" value="1"/>
</dbReference>